<keyword evidence="4" id="KW-0378">Hydrolase</keyword>
<dbReference type="Gene3D" id="3.40.50.1820">
    <property type="entry name" value="alpha/beta hydrolase"/>
    <property type="match status" value="1"/>
</dbReference>
<dbReference type="GO" id="GO:0004252">
    <property type="term" value="F:serine-type endopeptidase activity"/>
    <property type="evidence" value="ECO:0007669"/>
    <property type="project" value="TreeGrafter"/>
</dbReference>
<dbReference type="FunFam" id="3.40.50.1820:FF:000028">
    <property type="entry name" value="S9 family peptidase"/>
    <property type="match status" value="1"/>
</dbReference>
<dbReference type="EMBL" id="CP001359">
    <property type="protein sequence ID" value="ACL63491.1"/>
    <property type="molecule type" value="Genomic_DNA"/>
</dbReference>
<evidence type="ECO:0000256" key="3">
    <source>
        <dbReference type="ARBA" id="ARBA00022729"/>
    </source>
</evidence>
<protein>
    <submittedName>
        <fullName evidence="8">Peptidase S9 prolyl oligopeptidase active site domain protein</fullName>
    </submittedName>
</protein>
<dbReference type="AlphaFoldDB" id="B8J7Z9"/>
<dbReference type="InterPro" id="IPR011659">
    <property type="entry name" value="WD40"/>
</dbReference>
<feature type="region of interest" description="Disordered" evidence="6">
    <location>
        <begin position="195"/>
        <end position="215"/>
    </location>
</feature>
<evidence type="ECO:0000256" key="6">
    <source>
        <dbReference type="SAM" id="MobiDB-lite"/>
    </source>
</evidence>
<name>B8J7Z9_ANAD2</name>
<dbReference type="Gene3D" id="2.120.10.30">
    <property type="entry name" value="TolB, C-terminal domain"/>
    <property type="match status" value="2"/>
</dbReference>
<evidence type="ECO:0000256" key="2">
    <source>
        <dbReference type="ARBA" id="ARBA00022670"/>
    </source>
</evidence>
<keyword evidence="3" id="KW-0732">Signal</keyword>
<dbReference type="PANTHER" id="PTHR42776">
    <property type="entry name" value="SERINE PEPTIDASE S9 FAMILY MEMBER"/>
    <property type="match status" value="1"/>
</dbReference>
<dbReference type="Proteomes" id="UP000007089">
    <property type="component" value="Chromosome"/>
</dbReference>
<evidence type="ECO:0000313" key="8">
    <source>
        <dbReference type="EMBL" id="ACL63491.1"/>
    </source>
</evidence>
<keyword evidence="5" id="KW-0720">Serine protease</keyword>
<dbReference type="InterPro" id="IPR011042">
    <property type="entry name" value="6-blade_b-propeller_TolB-like"/>
</dbReference>
<reference evidence="8" key="1">
    <citation type="submission" date="2009-01" db="EMBL/GenBank/DDBJ databases">
        <title>Complete sequence of Anaeromyxobacter dehalogenans 2CP-1.</title>
        <authorList>
            <consortium name="US DOE Joint Genome Institute"/>
            <person name="Lucas S."/>
            <person name="Copeland A."/>
            <person name="Lapidus A."/>
            <person name="Glavina del Rio T."/>
            <person name="Dalin E."/>
            <person name="Tice H."/>
            <person name="Bruce D."/>
            <person name="Goodwin L."/>
            <person name="Pitluck S."/>
            <person name="Saunders E."/>
            <person name="Brettin T."/>
            <person name="Detter J.C."/>
            <person name="Han C."/>
            <person name="Larimer F."/>
            <person name="Land M."/>
            <person name="Hauser L."/>
            <person name="Kyrpides N."/>
            <person name="Ovchinnikova G."/>
            <person name="Beliaev A.S."/>
            <person name="Richardson P."/>
        </authorList>
    </citation>
    <scope>NUCLEOTIDE SEQUENCE</scope>
    <source>
        <strain evidence="8">2CP-1</strain>
    </source>
</reference>
<gene>
    <name evidence="8" type="ordered locus">A2cp1_0132</name>
</gene>
<comment type="similarity">
    <text evidence="1">Belongs to the peptidase S9C family.</text>
</comment>
<evidence type="ECO:0000256" key="1">
    <source>
        <dbReference type="ARBA" id="ARBA00010040"/>
    </source>
</evidence>
<organism evidence="8 9">
    <name type="scientific">Anaeromyxobacter dehalogenans (strain ATCC BAA-258 / DSM 21875 / 2CP-1)</name>
    <dbReference type="NCBI Taxonomy" id="455488"/>
    <lineage>
        <taxon>Bacteria</taxon>
        <taxon>Pseudomonadati</taxon>
        <taxon>Myxococcota</taxon>
        <taxon>Myxococcia</taxon>
        <taxon>Myxococcales</taxon>
        <taxon>Cystobacterineae</taxon>
        <taxon>Anaeromyxobacteraceae</taxon>
        <taxon>Anaeromyxobacter</taxon>
    </lineage>
</organism>
<evidence type="ECO:0000256" key="5">
    <source>
        <dbReference type="ARBA" id="ARBA00022825"/>
    </source>
</evidence>
<accession>B8J7Z9</accession>
<feature type="domain" description="Peptidase S9 prolyl oligopeptidase catalytic" evidence="7">
    <location>
        <begin position="458"/>
        <end position="664"/>
    </location>
</feature>
<dbReference type="PANTHER" id="PTHR42776:SF13">
    <property type="entry name" value="DIPEPTIDYL-PEPTIDASE 5"/>
    <property type="match status" value="1"/>
</dbReference>
<dbReference type="Pfam" id="PF00326">
    <property type="entry name" value="Peptidase_S9"/>
    <property type="match status" value="1"/>
</dbReference>
<dbReference type="SUPFAM" id="SSF82171">
    <property type="entry name" value="DPP6 N-terminal domain-like"/>
    <property type="match status" value="1"/>
</dbReference>
<dbReference type="MEROPS" id="S09.012"/>
<dbReference type="RefSeq" id="WP_012631577.1">
    <property type="nucleotide sequence ID" value="NC_011891.1"/>
</dbReference>
<evidence type="ECO:0000259" key="7">
    <source>
        <dbReference type="Pfam" id="PF00326"/>
    </source>
</evidence>
<keyword evidence="2" id="KW-0645">Protease</keyword>
<dbReference type="InterPro" id="IPR001375">
    <property type="entry name" value="Peptidase_S9_cat"/>
</dbReference>
<evidence type="ECO:0000313" key="9">
    <source>
        <dbReference type="Proteomes" id="UP000007089"/>
    </source>
</evidence>
<dbReference type="InterPro" id="IPR029058">
    <property type="entry name" value="AB_hydrolase_fold"/>
</dbReference>
<evidence type="ECO:0000256" key="4">
    <source>
        <dbReference type="ARBA" id="ARBA00022801"/>
    </source>
</evidence>
<keyword evidence="9" id="KW-1185">Reference proteome</keyword>
<dbReference type="HOGENOM" id="CLU_008615_0_2_7"/>
<dbReference type="KEGG" id="acp:A2cp1_0132"/>
<dbReference type="GO" id="GO:0006508">
    <property type="term" value="P:proteolysis"/>
    <property type="evidence" value="ECO:0007669"/>
    <property type="project" value="UniProtKB-KW"/>
</dbReference>
<proteinExistence type="inferred from homology"/>
<dbReference type="SUPFAM" id="SSF53474">
    <property type="entry name" value="alpha/beta-Hydrolases"/>
    <property type="match status" value="1"/>
</dbReference>
<dbReference type="Pfam" id="PF07676">
    <property type="entry name" value="PD40"/>
    <property type="match status" value="3"/>
</dbReference>
<sequence length="674" mass="72178">MLTAALVALALASVPRPFTVDDLLALERAGDAAVSPDGASVAYTVATSSAGGEKLVSALHLVPAAGGAARRLTFGEERVTSPAFSPDGRRIAFLSNRKGGTQAWVLDLQGGEARRVTDLPGGVSELRFTPDGAALVVASDVDPACGADAACNRKADAAAEVRPHLTDRLLFRHWNEWRERVRTHLVRVPLDGGPAVDLTPGDRDAPPVQRGSGDDLAFSPDGKTLYYVAVSDPVEATSTNGDVYAVPLAGGTPRRVTTAPGWDGSPRPSPDGKRLAWLAQPRAGYEADRFHVMVAAADGSGARDLTAGFDRSAADLEWARGGKALRFTAESEGVHAVYEVDLAGKVTELYRGRNLARVSWSRDGARLAALVDGLAAPPEVAVLEPGARGPQPRLLTGFGAKGLTGVALGEVRPLAATGKDGQALHGWMVLPPGHRDGQRHPAVVLVHGGPQGAWNDAWSFRWNPMLYAARGWTVVLPNPRGSTGFGQAYTDAVRGNWGGTPYDDIMRLTDAAVATGAADGDRMCAAGASYGGYMVNWINGQTDRFRCLVAHAGNFDLRMAYYDTEELWFPEWELGRPWEASEAFERWSPSAFVGRWRTPTLISHGEKDFRVTVTQGFAAFTALQRRGVPSRLMVFPDEGHWVLKPRNAKVFHDEVLGWIGRWLESPAPQASAPR</sequence>